<proteinExistence type="predicted"/>
<protein>
    <recommendedName>
        <fullName evidence="3">PE family protein</fullName>
    </recommendedName>
</protein>
<dbReference type="Proteomes" id="UP000093757">
    <property type="component" value="Unassembled WGS sequence"/>
</dbReference>
<evidence type="ECO:0000313" key="2">
    <source>
        <dbReference type="Proteomes" id="UP000093757"/>
    </source>
</evidence>
<sequence length="167" mass="14880">MNGGAGGAGGAAGLWGAGGAGGRGGSGGGAYTPPLLGQTIRLSDLALAGGDGGDGGRGGLLYGAGGAAGQGGAGSPGAALVKIPGGGAAAFTFAINNNIATTANVNLLGVGAFSYTPTVVAPLQPGTSASVSVAIPMGSTGGTLNVISSVAGQSGRAGNAGASGLLG</sequence>
<organism evidence="1 2">
    <name type="scientific">Mycobacterium gordonae</name>
    <dbReference type="NCBI Taxonomy" id="1778"/>
    <lineage>
        <taxon>Bacteria</taxon>
        <taxon>Bacillati</taxon>
        <taxon>Actinomycetota</taxon>
        <taxon>Actinomycetes</taxon>
        <taxon>Mycobacteriales</taxon>
        <taxon>Mycobacteriaceae</taxon>
        <taxon>Mycobacterium</taxon>
    </lineage>
</organism>
<dbReference type="AlphaFoldDB" id="A0A1A6BFH2"/>
<reference evidence="1 2" key="1">
    <citation type="submission" date="2016-06" db="EMBL/GenBank/DDBJ databases">
        <authorList>
            <person name="Kjaerup R.B."/>
            <person name="Dalgaard T.S."/>
            <person name="Juul-Madsen H.R."/>
        </authorList>
    </citation>
    <scope>NUCLEOTIDE SEQUENCE [LARGE SCALE GENOMIC DNA]</scope>
    <source>
        <strain evidence="1 2">1245752.6</strain>
    </source>
</reference>
<evidence type="ECO:0008006" key="3">
    <source>
        <dbReference type="Google" id="ProtNLM"/>
    </source>
</evidence>
<gene>
    <name evidence="1" type="ORF">A9W98_01795</name>
</gene>
<evidence type="ECO:0000313" key="1">
    <source>
        <dbReference type="EMBL" id="OBS01011.1"/>
    </source>
</evidence>
<dbReference type="EMBL" id="MAEM01000323">
    <property type="protein sequence ID" value="OBS01011.1"/>
    <property type="molecule type" value="Genomic_DNA"/>
</dbReference>
<comment type="caution">
    <text evidence="1">The sequence shown here is derived from an EMBL/GenBank/DDBJ whole genome shotgun (WGS) entry which is preliminary data.</text>
</comment>
<name>A0A1A6BFH2_MYCGO</name>
<accession>A0A1A6BFH2</accession>